<dbReference type="Gene3D" id="3.40.1700.10">
    <property type="entry name" value="DNA integrity scanning protein, DisA, N-terminal domain"/>
    <property type="match status" value="1"/>
</dbReference>
<evidence type="ECO:0000256" key="3">
    <source>
        <dbReference type="ARBA" id="ARBA00022695"/>
    </source>
</evidence>
<sequence length="248" mass="27417">MTTNHLIWFAVLSVFVALIFAYRGKKLARWKFTSNFLTFFLFLFLALVLIPSDMPAEVIQYSAVSIIIFAATAILFDFLSGGFIFIKNMFLYGNLFTGSLPAYLVEVCRAAEFLSNRKVGALIVIEKRNDLNSILAGGMNFDSDIKAEVLSALFEKNSNVHDGAVIIRRGRIARLKAILPVSTNEGIPAQLGTRHRSAIGVTEKTDAIALVISEERGEISLAYRGKLSNPPSQKELSRLLGRALRGKK</sequence>
<evidence type="ECO:0000259" key="7">
    <source>
        <dbReference type="PROSITE" id="PS51794"/>
    </source>
</evidence>
<dbReference type="PROSITE" id="PS51794">
    <property type="entry name" value="DAC"/>
    <property type="match status" value="1"/>
</dbReference>
<evidence type="ECO:0000256" key="4">
    <source>
        <dbReference type="ARBA" id="ARBA00022741"/>
    </source>
</evidence>
<feature type="domain" description="DAC" evidence="7">
    <location>
        <begin position="83"/>
        <end position="233"/>
    </location>
</feature>
<dbReference type="PANTHER" id="PTHR34185">
    <property type="entry name" value="DIADENYLATE CYCLASE"/>
    <property type="match status" value="1"/>
</dbReference>
<feature type="transmembrane region" description="Helical" evidence="6">
    <location>
        <begin position="6"/>
        <end position="22"/>
    </location>
</feature>
<keyword evidence="6" id="KW-0472">Membrane</keyword>
<dbReference type="InterPro" id="IPR036888">
    <property type="entry name" value="DNA_integrity_DisA_N_sf"/>
</dbReference>
<evidence type="ECO:0000256" key="6">
    <source>
        <dbReference type="SAM" id="Phobius"/>
    </source>
</evidence>
<feature type="transmembrane region" description="Helical" evidence="6">
    <location>
        <begin position="34"/>
        <end position="52"/>
    </location>
</feature>
<dbReference type="GO" id="GO:0106408">
    <property type="term" value="F:diadenylate cyclase activity"/>
    <property type="evidence" value="ECO:0007669"/>
    <property type="project" value="UniProtKB-EC"/>
</dbReference>
<dbReference type="InterPro" id="IPR050338">
    <property type="entry name" value="DisA"/>
</dbReference>
<keyword evidence="6" id="KW-1133">Transmembrane helix</keyword>
<comment type="catalytic activity">
    <reaction evidence="1">
        <text>2 ATP = 3',3'-c-di-AMP + 2 diphosphate</text>
        <dbReference type="Rhea" id="RHEA:35655"/>
        <dbReference type="ChEBI" id="CHEBI:30616"/>
        <dbReference type="ChEBI" id="CHEBI:33019"/>
        <dbReference type="ChEBI" id="CHEBI:71500"/>
        <dbReference type="EC" id="2.7.7.85"/>
    </reaction>
</comment>
<keyword evidence="5" id="KW-0067">ATP-binding</keyword>
<proteinExistence type="predicted"/>
<dbReference type="GO" id="GO:0004016">
    <property type="term" value="F:adenylate cyclase activity"/>
    <property type="evidence" value="ECO:0007669"/>
    <property type="project" value="InterPro"/>
</dbReference>
<comment type="caution">
    <text evidence="8">The sequence shown here is derived from an EMBL/GenBank/DDBJ whole genome shotgun (WGS) entry which is preliminary data.</text>
</comment>
<evidence type="ECO:0000256" key="2">
    <source>
        <dbReference type="ARBA" id="ARBA00022679"/>
    </source>
</evidence>
<keyword evidence="4" id="KW-0547">Nucleotide-binding</keyword>
<dbReference type="PANTHER" id="PTHR34185:SF1">
    <property type="entry name" value="DIADENYLATE CYCLASE"/>
    <property type="match status" value="1"/>
</dbReference>
<evidence type="ECO:0000313" key="9">
    <source>
        <dbReference type="Proteomes" id="UP000230052"/>
    </source>
</evidence>
<dbReference type="InterPro" id="IPR003390">
    <property type="entry name" value="DNA_integrity_scan_DisA_N"/>
</dbReference>
<keyword evidence="6" id="KW-0812">Transmembrane</keyword>
<organism evidence="8 9">
    <name type="scientific">Candidatus Aquitaenariimonas noxiae</name>
    <dbReference type="NCBI Taxonomy" id="1974741"/>
    <lineage>
        <taxon>Bacteria</taxon>
        <taxon>Pseudomonadati</taxon>
        <taxon>Candidatus Omnitrophota</taxon>
        <taxon>Candidatus Aquitaenariimonas</taxon>
    </lineage>
</organism>
<dbReference type="SUPFAM" id="SSF143597">
    <property type="entry name" value="YojJ-like"/>
    <property type="match status" value="1"/>
</dbReference>
<dbReference type="Pfam" id="PF02457">
    <property type="entry name" value="DAC"/>
    <property type="match status" value="1"/>
</dbReference>
<name>A0A2J0KRC7_9BACT</name>
<protein>
    <recommendedName>
        <fullName evidence="7">DAC domain-containing protein</fullName>
    </recommendedName>
</protein>
<dbReference type="PIRSF" id="PIRSF004793">
    <property type="entry name" value="UCP004793"/>
    <property type="match status" value="1"/>
</dbReference>
<keyword evidence="3" id="KW-0548">Nucleotidyltransferase</keyword>
<evidence type="ECO:0000256" key="1">
    <source>
        <dbReference type="ARBA" id="ARBA00000877"/>
    </source>
</evidence>
<feature type="transmembrane region" description="Helical" evidence="6">
    <location>
        <begin position="58"/>
        <end position="86"/>
    </location>
</feature>
<dbReference type="AlphaFoldDB" id="A0A2J0KRC7"/>
<reference evidence="8 9" key="1">
    <citation type="submission" date="2017-09" db="EMBL/GenBank/DDBJ databases">
        <title>Depth-based differentiation of microbial function through sediment-hosted aquifers and enrichment of novel symbionts in the deep terrestrial subsurface.</title>
        <authorList>
            <person name="Probst A.J."/>
            <person name="Ladd B."/>
            <person name="Jarett J.K."/>
            <person name="Geller-Mcgrath D.E."/>
            <person name="Sieber C.M."/>
            <person name="Emerson J.B."/>
            <person name="Anantharaman K."/>
            <person name="Thomas B.C."/>
            <person name="Malmstrom R."/>
            <person name="Stieglmeier M."/>
            <person name="Klingl A."/>
            <person name="Woyke T."/>
            <person name="Ryan C.M."/>
            <person name="Banfield J.F."/>
        </authorList>
    </citation>
    <scope>NUCLEOTIDE SEQUENCE [LARGE SCALE GENOMIC DNA]</scope>
    <source>
        <strain evidence="8">CG07_land_8_20_14_0_80_42_15</strain>
    </source>
</reference>
<accession>A0A2J0KRC7</accession>
<evidence type="ECO:0000256" key="5">
    <source>
        <dbReference type="ARBA" id="ARBA00022840"/>
    </source>
</evidence>
<dbReference type="EMBL" id="PEWV01000074">
    <property type="protein sequence ID" value="PIU40945.1"/>
    <property type="molecule type" value="Genomic_DNA"/>
</dbReference>
<evidence type="ECO:0000313" key="8">
    <source>
        <dbReference type="EMBL" id="PIU40945.1"/>
    </source>
</evidence>
<gene>
    <name evidence="8" type="ORF">COS99_07710</name>
</gene>
<dbReference type="Proteomes" id="UP000230052">
    <property type="component" value="Unassembled WGS sequence"/>
</dbReference>
<dbReference type="InterPro" id="IPR014046">
    <property type="entry name" value="C-di-AMP_synthase"/>
</dbReference>
<dbReference type="GO" id="GO:0006171">
    <property type="term" value="P:cAMP biosynthetic process"/>
    <property type="evidence" value="ECO:0007669"/>
    <property type="project" value="InterPro"/>
</dbReference>
<keyword evidence="2" id="KW-0808">Transferase</keyword>
<dbReference type="GO" id="GO:0005524">
    <property type="term" value="F:ATP binding"/>
    <property type="evidence" value="ECO:0007669"/>
    <property type="project" value="UniProtKB-KW"/>
</dbReference>